<protein>
    <recommendedName>
        <fullName evidence="3">ComC supersandwich domain-containing protein</fullName>
    </recommendedName>
</protein>
<evidence type="ECO:0000256" key="2">
    <source>
        <dbReference type="SAM" id="SignalP"/>
    </source>
</evidence>
<feature type="chain" id="PRO_5003313257" description="ComC supersandwich domain-containing protein" evidence="2">
    <location>
        <begin position="23"/>
        <end position="1000"/>
    </location>
</feature>
<name>F4PQU9_CACFS</name>
<dbReference type="PANTHER" id="PTHR24032:SF16">
    <property type="entry name" value="EGF-LIKE DOMAIN-CONTAINING PROTEIN"/>
    <property type="match status" value="1"/>
</dbReference>
<keyword evidence="2" id="KW-0732">Signal</keyword>
<evidence type="ECO:0000259" key="3">
    <source>
        <dbReference type="Pfam" id="PF22933"/>
    </source>
</evidence>
<dbReference type="GeneID" id="14873039"/>
<reference evidence="5" key="1">
    <citation type="journal article" date="2011" name="Genome Res.">
        <title>Phylogeny-wide analysis of social amoeba genomes highlights ancient origins for complex intercellular communication.</title>
        <authorList>
            <person name="Heidel A.J."/>
            <person name="Lawal H.M."/>
            <person name="Felder M."/>
            <person name="Schilde C."/>
            <person name="Helps N.R."/>
            <person name="Tunggal B."/>
            <person name="Rivero F."/>
            <person name="John U."/>
            <person name="Schleicher M."/>
            <person name="Eichinger L."/>
            <person name="Platzer M."/>
            <person name="Noegel A.A."/>
            <person name="Schaap P."/>
            <person name="Gloeckner G."/>
        </authorList>
    </citation>
    <scope>NUCLEOTIDE SEQUENCE [LARGE SCALE GENOMIC DNA]</scope>
    <source>
        <strain evidence="5">SH3</strain>
    </source>
</reference>
<feature type="signal peptide" evidence="2">
    <location>
        <begin position="1"/>
        <end position="22"/>
    </location>
</feature>
<dbReference type="InterPro" id="IPR054484">
    <property type="entry name" value="ComC_SSD"/>
</dbReference>
<proteinExistence type="predicted"/>
<feature type="transmembrane region" description="Helical" evidence="1">
    <location>
        <begin position="961"/>
        <end position="983"/>
    </location>
</feature>
<keyword evidence="5" id="KW-1185">Reference proteome</keyword>
<accession>F4PQU9</accession>
<keyword evidence="1" id="KW-0812">Transmembrane</keyword>
<dbReference type="SUPFAM" id="SSF52058">
    <property type="entry name" value="L domain-like"/>
    <property type="match status" value="1"/>
</dbReference>
<dbReference type="RefSeq" id="XP_004359908.1">
    <property type="nucleotide sequence ID" value="XM_004359851.1"/>
</dbReference>
<keyword evidence="1" id="KW-0472">Membrane</keyword>
<dbReference type="EMBL" id="GL883010">
    <property type="protein sequence ID" value="EGG22057.1"/>
    <property type="molecule type" value="Genomic_DNA"/>
</dbReference>
<feature type="domain" description="ComC supersandwich" evidence="3">
    <location>
        <begin position="713"/>
        <end position="938"/>
    </location>
</feature>
<dbReference type="AlphaFoldDB" id="F4PQU9"/>
<sequence length="1000" mass="110944">MINNIHIIISSIILIFIRVCTSQQSILSKPELDSAIFVIQQFGIPSIPQDQSLCNYGSSPIFKCSNSGTGGSYHIDSITISGITFTNVGNPNTSIQLDFPQINSIYLSHTSVRNNSINFLDYVKNLSSLVTFYTSAISLVNVPDDFLSMLPNMRNLVLHRISNNIPKGLFNHTGLTQLSLGAVYLTTAGVNESTVNLPSLASLSLNFSPRAPETISITPETMPNLKYLSINSGTSSKTTVKLNSTTVFGLFLTGGRDKHFDVQIVHPEVLGDIYLSGALTSWTPKDMKYYPNLVSLNFQGVDFSEYPITKSYPPNLATFSIVYSNLTTIPNIPLPLTISIFQAFTNNFTSFPWDIFNNVKTSNPIVLSENVNLIGTVPESMCRFKLKIQNTSITSVPSCFWCYQALDQVFLTSLERPPNFICPVTFDNQVIATRAGQALVYGSNLGWGFKTSEYTLTPITPNSVLQIQIQNFGSYYLSQPKALSLNLSNNAQTSYNINVIEAGIVVSPSNNNFTYTQQPSHLQLRFLFSSLNPNLKHQVQLNYSLSCTTILLASYSITCNSIIPEPEYPTVTSGIVNNNNNDRSKLISLYGYYGNLNQTNPSVLINNTLICNIGFINDRLINCTIETINQNYGPASVKVQIDNLQYFKNDVLYFYPPNNNNNNNNTDQLLKQCQETTLNCFGNGQCNEFGKCDCIENYNPIDNCLTKYFNSSVNTTTDPLKPTTSFDINGVDFQFEIVSIQELNENDQVAKQLIVDKWSSTITTINSTTIANYYLIVNQSEVTMPLLNVSAVISYSPLARTTMFGGNEIEMNPNSIKLSIEINNWEFSSNINSLRVLFKTNLPNDQSIEICQQASDEIKTISYDLSSSSIQYLRVLKDGIQFTGRFLDYIVSDGRNTYSRTQLVSLTPSEQSPTTESVALIGILLPQCQSCIIDPDFTPLLVDTSQSQCGDNPSNNNTWKIIVGVTIGGVVLIVTIVGAILYAKKYTNLKYSNSVKIQNK</sequence>
<evidence type="ECO:0000313" key="5">
    <source>
        <dbReference type="Proteomes" id="UP000007797"/>
    </source>
</evidence>
<dbReference type="InterPro" id="IPR032675">
    <property type="entry name" value="LRR_dom_sf"/>
</dbReference>
<dbReference type="Proteomes" id="UP000007797">
    <property type="component" value="Unassembled WGS sequence"/>
</dbReference>
<keyword evidence="1" id="KW-1133">Transmembrane helix</keyword>
<dbReference type="PANTHER" id="PTHR24032">
    <property type="entry name" value="EGF-LIKE DOMAIN-CONTAINING PROTEIN-RELATED-RELATED"/>
    <property type="match status" value="1"/>
</dbReference>
<gene>
    <name evidence="4" type="ORF">DFA_01947</name>
</gene>
<dbReference type="Pfam" id="PF22933">
    <property type="entry name" value="ComC_SSD"/>
    <property type="match status" value="1"/>
</dbReference>
<dbReference type="Gene3D" id="3.80.10.10">
    <property type="entry name" value="Ribonuclease Inhibitor"/>
    <property type="match status" value="2"/>
</dbReference>
<evidence type="ECO:0000313" key="4">
    <source>
        <dbReference type="EMBL" id="EGG22057.1"/>
    </source>
</evidence>
<dbReference type="KEGG" id="dfa:DFA_01947"/>
<dbReference type="SUPFAM" id="SSF52047">
    <property type="entry name" value="RNI-like"/>
    <property type="match status" value="1"/>
</dbReference>
<dbReference type="InterPro" id="IPR053331">
    <property type="entry name" value="EGF-like_comC"/>
</dbReference>
<evidence type="ECO:0000256" key="1">
    <source>
        <dbReference type="SAM" id="Phobius"/>
    </source>
</evidence>
<organism evidence="4 5">
    <name type="scientific">Cavenderia fasciculata</name>
    <name type="common">Slime mold</name>
    <name type="synonym">Dictyostelium fasciculatum</name>
    <dbReference type="NCBI Taxonomy" id="261658"/>
    <lineage>
        <taxon>Eukaryota</taxon>
        <taxon>Amoebozoa</taxon>
        <taxon>Evosea</taxon>
        <taxon>Eumycetozoa</taxon>
        <taxon>Dictyostelia</taxon>
        <taxon>Acytosteliales</taxon>
        <taxon>Cavenderiaceae</taxon>
        <taxon>Cavenderia</taxon>
    </lineage>
</organism>